<gene>
    <name evidence="5" type="ORF">UFOPK2602_00267</name>
    <name evidence="6" type="ORF">UFOPK2806_01718</name>
    <name evidence="7" type="ORF">UFOPK3417_01367</name>
    <name evidence="8" type="ORF">UFOPK4306_02647</name>
</gene>
<dbReference type="AlphaFoldDB" id="A0A6J6UP19"/>
<keyword evidence="2" id="KW-0732">Signal</keyword>
<name>A0A6J6UP19_9ZZZZ</name>
<evidence type="ECO:0000256" key="3">
    <source>
        <dbReference type="ARBA" id="ARBA00022970"/>
    </source>
</evidence>
<dbReference type="PRINTS" id="PR00337">
    <property type="entry name" value="LEUILEVALBP"/>
</dbReference>
<dbReference type="EMBL" id="CAEZYY010000025">
    <property type="protein sequence ID" value="CAB4761721.1"/>
    <property type="molecule type" value="Genomic_DNA"/>
</dbReference>
<evidence type="ECO:0000313" key="8">
    <source>
        <dbReference type="EMBL" id="CAB5069024.1"/>
    </source>
</evidence>
<evidence type="ECO:0000256" key="1">
    <source>
        <dbReference type="ARBA" id="ARBA00022448"/>
    </source>
</evidence>
<keyword evidence="1" id="KW-0813">Transport</keyword>
<dbReference type="CDD" id="cd06342">
    <property type="entry name" value="PBP1_ABC_LIVBP-like"/>
    <property type="match status" value="1"/>
</dbReference>
<evidence type="ECO:0000313" key="6">
    <source>
        <dbReference type="EMBL" id="CAB4761721.1"/>
    </source>
</evidence>
<keyword evidence="3" id="KW-0029">Amino-acid transport</keyword>
<dbReference type="Gene3D" id="3.40.50.2300">
    <property type="match status" value="2"/>
</dbReference>
<dbReference type="SUPFAM" id="SSF53822">
    <property type="entry name" value="Periplasmic binding protein-like I"/>
    <property type="match status" value="1"/>
</dbReference>
<proteinExistence type="predicted"/>
<sequence>MRLIRSVVATTAVAVIALSACGNNSSAPTTVEAVTTAAGPRVVSIGVITPQEAGLTDFGLGMLRSVELAVAEANAANAVPGWTIEVKAFDDSSDPEKGKAAAAAAIADGSVVAVVGSYNSGVAAAMLPALSEAGLALVSPSNTLTSLTLGTDLANPARQFRNYFRMVGADDKQGVFLAEQAIKAGFKTVAVVSETKAVSKGLADIFAASFVAKGGKVVVTEVVADGATDFAPFVAKATAAKPDLVFFGGEYPVAATLRTQALAAGLIVPVMGGDGIKDDALVGAAAEAAEGVLASTVGVPLEEFESAKAFLAAYAAAGFTEPSSAYGPYAYDAASAIIRVLPALLGDSIPDDIRVNLTKALMTVTFDGASGRVAFDQYGDTLYPVFTLYEVKAGAWVPVR</sequence>
<dbReference type="EMBL" id="CAFBQP010000187">
    <property type="protein sequence ID" value="CAB5069024.1"/>
    <property type="molecule type" value="Genomic_DNA"/>
</dbReference>
<dbReference type="EMBL" id="CAEZXX010000010">
    <property type="protein sequence ID" value="CAB4695467.1"/>
    <property type="molecule type" value="Genomic_DNA"/>
</dbReference>
<dbReference type="InterPro" id="IPR028081">
    <property type="entry name" value="Leu-bd"/>
</dbReference>
<dbReference type="Pfam" id="PF13458">
    <property type="entry name" value="Peripla_BP_6"/>
    <property type="match status" value="1"/>
</dbReference>
<dbReference type="PROSITE" id="PS51257">
    <property type="entry name" value="PROKAR_LIPOPROTEIN"/>
    <property type="match status" value="1"/>
</dbReference>
<organism evidence="6">
    <name type="scientific">freshwater metagenome</name>
    <dbReference type="NCBI Taxonomy" id="449393"/>
    <lineage>
        <taxon>unclassified sequences</taxon>
        <taxon>metagenomes</taxon>
        <taxon>ecological metagenomes</taxon>
    </lineage>
</organism>
<dbReference type="InterPro" id="IPR028082">
    <property type="entry name" value="Peripla_BP_I"/>
</dbReference>
<reference evidence="6" key="1">
    <citation type="submission" date="2020-05" db="EMBL/GenBank/DDBJ databases">
        <authorList>
            <person name="Chiriac C."/>
            <person name="Salcher M."/>
            <person name="Ghai R."/>
            <person name="Kavagutti S V."/>
        </authorList>
    </citation>
    <scope>NUCLEOTIDE SEQUENCE</scope>
</reference>
<dbReference type="PANTHER" id="PTHR47151">
    <property type="entry name" value="LEU/ILE/VAL-BINDING ABC TRANSPORTER SUBUNIT"/>
    <property type="match status" value="1"/>
</dbReference>
<evidence type="ECO:0000313" key="7">
    <source>
        <dbReference type="EMBL" id="CAB4881007.1"/>
    </source>
</evidence>
<evidence type="ECO:0000256" key="2">
    <source>
        <dbReference type="ARBA" id="ARBA00022729"/>
    </source>
</evidence>
<evidence type="ECO:0000259" key="4">
    <source>
        <dbReference type="Pfam" id="PF13458"/>
    </source>
</evidence>
<accession>A0A6J6UP19</accession>
<feature type="domain" description="Leucine-binding protein" evidence="4">
    <location>
        <begin position="43"/>
        <end position="394"/>
    </location>
</feature>
<dbReference type="EMBL" id="CAFBLR010000143">
    <property type="protein sequence ID" value="CAB4881007.1"/>
    <property type="molecule type" value="Genomic_DNA"/>
</dbReference>
<evidence type="ECO:0000313" key="5">
    <source>
        <dbReference type="EMBL" id="CAB4695467.1"/>
    </source>
</evidence>
<dbReference type="GO" id="GO:0006865">
    <property type="term" value="P:amino acid transport"/>
    <property type="evidence" value="ECO:0007669"/>
    <property type="project" value="UniProtKB-KW"/>
</dbReference>
<protein>
    <submittedName>
        <fullName evidence="6">Unannotated protein</fullName>
    </submittedName>
</protein>
<dbReference type="InterPro" id="IPR000709">
    <property type="entry name" value="Leu_Ile_Val-bd"/>
</dbReference>
<dbReference type="PANTHER" id="PTHR47151:SF2">
    <property type="entry name" value="AMINO ACID BINDING PROTEIN"/>
    <property type="match status" value="1"/>
</dbReference>